<evidence type="ECO:0000313" key="2">
    <source>
        <dbReference type="EMBL" id="EHI56071.1"/>
    </source>
</evidence>
<keyword evidence="1" id="KW-0812">Transmembrane</keyword>
<keyword evidence="1" id="KW-0472">Membrane</keyword>
<dbReference type="Proteomes" id="UP000003011">
    <property type="component" value="Unassembled WGS sequence"/>
</dbReference>
<sequence length="576" mass="68033">MELKFAMIKKKNIKIFDSEKKKSFAVALIIWIVMNISGWQRLYFQDRHRIDVLFYKGLHLFFLYGIIYLTRVFIKKRNQDKYKTAIHIAAAYFILNIIILITIWPGAFRTDNLVTLFYMKGYFIHAWQHFITSLYYAVCLQTLPFATGVIIMQIYIISIIVGYSISSLTFAYVADKNIRKIYIIILFLTVNFLPVLSYVHSGFRITLCSFFEFLFIAEIMTAKKENILLDKVKLNELMILCILISAWRTEGVYYVVIFPILLFFMKKNIDKGLHIYTYCIVAVAAVIMLGQCNNTLNLNSSYSLTATFMPLPDLVRVAEKEGDDELLSDIDLMVDTDKIFQNPDETAETLFWRKDLIRLPYKNDKNKEYYDKYYNKYIKAYIKLVIKHPKITFMAMWNNFLASAGITTIEDDYPLIRSGIHVYDDIFEDENEMDRLLKENIIPRQAMVDWEEEKVTKEIWYKQVDSKLNEPINRNLRKNMLRIIAGIDNGGRVTFLYRIFWNLFIPFILIAFCLLYKLYKKDWFTVFIILGVVGRIPLIFVTSSAPYLMYYLPAYLMSYIVSFFIILSCIFKKYQK</sequence>
<feature type="transmembrane region" description="Helical" evidence="1">
    <location>
        <begin position="86"/>
        <end position="107"/>
    </location>
</feature>
<gene>
    <name evidence="2" type="ORF">HMPREF9333_00853</name>
</gene>
<feature type="transmembrane region" description="Helical" evidence="1">
    <location>
        <begin position="237"/>
        <end position="263"/>
    </location>
</feature>
<accession>G5GH13</accession>
<dbReference type="eggNOG" id="ENOG50302F9">
    <property type="taxonomic scope" value="Bacteria"/>
</dbReference>
<dbReference type="RefSeq" id="WP_005540108.1">
    <property type="nucleotide sequence ID" value="NZ_JH378830.1"/>
</dbReference>
<name>G5GH13_9FIRM</name>
<feature type="transmembrane region" description="Helical" evidence="1">
    <location>
        <begin position="523"/>
        <end position="542"/>
    </location>
</feature>
<keyword evidence="3" id="KW-1185">Reference proteome</keyword>
<feature type="transmembrane region" description="Helical" evidence="1">
    <location>
        <begin position="275"/>
        <end position="291"/>
    </location>
</feature>
<dbReference type="EMBL" id="ACZL01000014">
    <property type="protein sequence ID" value="EHI56071.1"/>
    <property type="molecule type" value="Genomic_DNA"/>
</dbReference>
<evidence type="ECO:0008006" key="4">
    <source>
        <dbReference type="Google" id="ProtNLM"/>
    </source>
</evidence>
<feature type="transmembrane region" description="Helical" evidence="1">
    <location>
        <begin position="154"/>
        <end position="174"/>
    </location>
</feature>
<protein>
    <recommendedName>
        <fullName evidence="4">Glycosyltransferase RgtA/B/C/D-like domain-containing protein</fullName>
    </recommendedName>
</protein>
<evidence type="ECO:0000313" key="3">
    <source>
        <dbReference type="Proteomes" id="UP000003011"/>
    </source>
</evidence>
<dbReference type="HOGENOM" id="CLU_496872_0_0_9"/>
<feature type="transmembrane region" description="Helical" evidence="1">
    <location>
        <begin position="52"/>
        <end position="74"/>
    </location>
</feature>
<feature type="transmembrane region" description="Helical" evidence="1">
    <location>
        <begin position="21"/>
        <end position="40"/>
    </location>
</feature>
<keyword evidence="1" id="KW-1133">Transmembrane helix</keyword>
<feature type="transmembrane region" description="Helical" evidence="1">
    <location>
        <begin position="548"/>
        <end position="571"/>
    </location>
</feature>
<feature type="transmembrane region" description="Helical" evidence="1">
    <location>
        <begin position="180"/>
        <end position="198"/>
    </location>
</feature>
<feature type="transmembrane region" description="Helical" evidence="1">
    <location>
        <begin position="495"/>
        <end position="516"/>
    </location>
</feature>
<proteinExistence type="predicted"/>
<dbReference type="AlphaFoldDB" id="G5GH13"/>
<dbReference type="STRING" id="679200.HMPREF9333_00853"/>
<reference evidence="2 3" key="1">
    <citation type="submission" date="2011-08" db="EMBL/GenBank/DDBJ databases">
        <title>The Genome Sequence of Johnsonella ignava ATCC 51276.</title>
        <authorList>
            <consortium name="The Broad Institute Genome Sequencing Platform"/>
            <person name="Earl A."/>
            <person name="Ward D."/>
            <person name="Feldgarden M."/>
            <person name="Gevers D."/>
            <person name="Izard J."/>
            <person name="Blanton J.M."/>
            <person name="Baranova O.V."/>
            <person name="Dewhirst F.E."/>
            <person name="Young S.K."/>
            <person name="Zeng Q."/>
            <person name="Gargeya S."/>
            <person name="Fitzgerald M."/>
            <person name="Haas B."/>
            <person name="Abouelleil A."/>
            <person name="Alvarado L."/>
            <person name="Arachchi H.M."/>
            <person name="Berlin A."/>
            <person name="Brown A."/>
            <person name="Chapman S.B."/>
            <person name="Chen Z."/>
            <person name="Dunbar C."/>
            <person name="Freedman E."/>
            <person name="Gearin G."/>
            <person name="Gellesch M."/>
            <person name="Goldberg J."/>
            <person name="Griggs A."/>
            <person name="Gujja S."/>
            <person name="Heiman D."/>
            <person name="Howarth C."/>
            <person name="Larson L."/>
            <person name="Lui A."/>
            <person name="MacDonald P.J.P."/>
            <person name="Montmayeur A."/>
            <person name="Murphy C."/>
            <person name="Neiman D."/>
            <person name="Pearson M."/>
            <person name="Priest M."/>
            <person name="Roberts A."/>
            <person name="Saif S."/>
            <person name="Shea T."/>
            <person name="Shenoy N."/>
            <person name="Sisk P."/>
            <person name="Stolte C."/>
            <person name="Sykes S."/>
            <person name="Wortman J."/>
            <person name="Nusbaum C."/>
            <person name="Birren B."/>
        </authorList>
    </citation>
    <scope>NUCLEOTIDE SEQUENCE [LARGE SCALE GENOMIC DNA]</scope>
    <source>
        <strain evidence="2 3">ATCC 51276</strain>
    </source>
</reference>
<evidence type="ECO:0000256" key="1">
    <source>
        <dbReference type="SAM" id="Phobius"/>
    </source>
</evidence>
<comment type="caution">
    <text evidence="2">The sequence shown here is derived from an EMBL/GenBank/DDBJ whole genome shotgun (WGS) entry which is preliminary data.</text>
</comment>
<organism evidence="2 3">
    <name type="scientific">Johnsonella ignava ATCC 51276</name>
    <dbReference type="NCBI Taxonomy" id="679200"/>
    <lineage>
        <taxon>Bacteria</taxon>
        <taxon>Bacillati</taxon>
        <taxon>Bacillota</taxon>
        <taxon>Clostridia</taxon>
        <taxon>Lachnospirales</taxon>
        <taxon>Lachnospiraceae</taxon>
        <taxon>Johnsonella</taxon>
    </lineage>
</organism>